<proteinExistence type="predicted"/>
<evidence type="ECO:0000259" key="3">
    <source>
        <dbReference type="PROSITE" id="PS50089"/>
    </source>
</evidence>
<dbReference type="SUPFAM" id="SSF57850">
    <property type="entry name" value="RING/U-box"/>
    <property type="match status" value="1"/>
</dbReference>
<dbReference type="Pfam" id="PF13639">
    <property type="entry name" value="zf-RING_2"/>
    <property type="match status" value="1"/>
</dbReference>
<evidence type="ECO:0000313" key="5">
    <source>
        <dbReference type="Proteomes" id="UP000028582"/>
    </source>
</evidence>
<dbReference type="AlphaFoldDB" id="A0A081AZ29"/>
<dbReference type="InterPro" id="IPR001841">
    <property type="entry name" value="Znf_RING"/>
</dbReference>
<dbReference type="GO" id="GO:0008270">
    <property type="term" value="F:zinc ion binding"/>
    <property type="evidence" value="ECO:0007669"/>
    <property type="project" value="UniProtKB-KW"/>
</dbReference>
<dbReference type="PROSITE" id="PS50089">
    <property type="entry name" value="ZF_RING_2"/>
    <property type="match status" value="1"/>
</dbReference>
<feature type="region of interest" description="Disordered" evidence="2">
    <location>
        <begin position="177"/>
        <end position="197"/>
    </location>
</feature>
<dbReference type="EMBL" id="ANJA01000357">
    <property type="protein sequence ID" value="ETO84140.1"/>
    <property type="molecule type" value="Genomic_DNA"/>
</dbReference>
<gene>
    <name evidence="4" type="ORF">F444_01928</name>
</gene>
<accession>A0A081AZ29</accession>
<evidence type="ECO:0000256" key="2">
    <source>
        <dbReference type="SAM" id="MobiDB-lite"/>
    </source>
</evidence>
<dbReference type="InterPro" id="IPR013083">
    <property type="entry name" value="Znf_RING/FYVE/PHD"/>
</dbReference>
<protein>
    <recommendedName>
        <fullName evidence="3">RING-type domain-containing protein</fullName>
    </recommendedName>
</protein>
<dbReference type="Proteomes" id="UP000028582">
    <property type="component" value="Unassembled WGS sequence"/>
</dbReference>
<dbReference type="Gene3D" id="3.30.40.10">
    <property type="entry name" value="Zinc/RING finger domain, C3HC4 (zinc finger)"/>
    <property type="match status" value="1"/>
</dbReference>
<organism evidence="4 5">
    <name type="scientific">Phytophthora nicotianae P1976</name>
    <dbReference type="NCBI Taxonomy" id="1317066"/>
    <lineage>
        <taxon>Eukaryota</taxon>
        <taxon>Sar</taxon>
        <taxon>Stramenopiles</taxon>
        <taxon>Oomycota</taxon>
        <taxon>Peronosporomycetes</taxon>
        <taxon>Peronosporales</taxon>
        <taxon>Peronosporaceae</taxon>
        <taxon>Phytophthora</taxon>
    </lineage>
</organism>
<evidence type="ECO:0000256" key="1">
    <source>
        <dbReference type="PROSITE-ProRule" id="PRU00175"/>
    </source>
</evidence>
<reference evidence="4 5" key="1">
    <citation type="submission" date="2013-11" db="EMBL/GenBank/DDBJ databases">
        <title>The Genome Sequence of Phytophthora parasitica P1976.</title>
        <authorList>
            <consortium name="The Broad Institute Genomics Platform"/>
            <person name="Russ C."/>
            <person name="Tyler B."/>
            <person name="Panabieres F."/>
            <person name="Shan W."/>
            <person name="Tripathy S."/>
            <person name="Grunwald N."/>
            <person name="Machado M."/>
            <person name="Johnson C.S."/>
            <person name="Walker B."/>
            <person name="Young S."/>
            <person name="Zeng Q."/>
            <person name="Gargeya S."/>
            <person name="Fitzgerald M."/>
            <person name="Haas B."/>
            <person name="Abouelleil A."/>
            <person name="Allen A.W."/>
            <person name="Alvarado L."/>
            <person name="Arachchi H.M."/>
            <person name="Berlin A.M."/>
            <person name="Chapman S.B."/>
            <person name="Gainer-Dewar J."/>
            <person name="Goldberg J."/>
            <person name="Griggs A."/>
            <person name="Gujja S."/>
            <person name="Hansen M."/>
            <person name="Howarth C."/>
            <person name="Imamovic A."/>
            <person name="Ireland A."/>
            <person name="Larimer J."/>
            <person name="McCowan C."/>
            <person name="Murphy C."/>
            <person name="Pearson M."/>
            <person name="Poon T.W."/>
            <person name="Priest M."/>
            <person name="Roberts A."/>
            <person name="Saif S."/>
            <person name="Shea T."/>
            <person name="Sisk P."/>
            <person name="Sykes S."/>
            <person name="Wortman J."/>
            <person name="Nusbaum C."/>
            <person name="Birren B."/>
        </authorList>
    </citation>
    <scope>NUCLEOTIDE SEQUENCE [LARGE SCALE GENOMIC DNA]</scope>
    <source>
        <strain evidence="4 5">P1976</strain>
    </source>
</reference>
<name>A0A081AZ29_PHYNI</name>
<keyword evidence="1" id="KW-0863">Zinc-finger</keyword>
<dbReference type="OrthoDB" id="21204at2759"/>
<evidence type="ECO:0000313" key="4">
    <source>
        <dbReference type="EMBL" id="ETO84140.1"/>
    </source>
</evidence>
<dbReference type="SMART" id="SM00184">
    <property type="entry name" value="RING"/>
    <property type="match status" value="1"/>
</dbReference>
<keyword evidence="1" id="KW-0862">Zinc</keyword>
<keyword evidence="1" id="KW-0479">Metal-binding</keyword>
<sequence length="290" mass="32260">MASTSAMGTRAYVPLSVAWLEQLAFSFSAQKVKRDVRYILSAEHLPSGRRWAVVYSFDVCRVFQQRLARALSVGHRCDAPCPWLYSFVTSYFPKPRLFHSASSGRLVQKRCEALVAYVKTLQTSLLSRASHSCRVLTEAVAEALLDFVCGGDTQQFPIKQWAFAGQQHRARGSIHSLTSTSEEGDDPMASSSRSQRTLRTCSSLTSTSSFIDASSTYTLEADIPVAQTSDTTTAPKTCILCDEAMEATDGRYYYTTRLQCGHRFHDECLIPQLNINMSCPTCHQCVTNNM</sequence>
<comment type="caution">
    <text evidence="4">The sequence shown here is derived from an EMBL/GenBank/DDBJ whole genome shotgun (WGS) entry which is preliminary data.</text>
</comment>
<feature type="domain" description="RING-type" evidence="3">
    <location>
        <begin position="238"/>
        <end position="283"/>
    </location>
</feature>